<comment type="caution">
    <text evidence="11">The sequence shown here is derived from an EMBL/GenBank/DDBJ whole genome shotgun (WGS) entry which is preliminary data.</text>
</comment>
<dbReference type="STRING" id="883158.HMPREF9140_01355"/>
<evidence type="ECO:0000256" key="6">
    <source>
        <dbReference type="ARBA" id="ARBA00022989"/>
    </source>
</evidence>
<evidence type="ECO:0000256" key="9">
    <source>
        <dbReference type="SAM" id="Phobius"/>
    </source>
</evidence>
<feature type="transmembrane region" description="Helical" evidence="9">
    <location>
        <begin position="198"/>
        <end position="222"/>
    </location>
</feature>
<keyword evidence="12" id="KW-1185">Reference proteome</keyword>
<dbReference type="HOGENOM" id="CLU_053325_4_1_10"/>
<dbReference type="eggNOG" id="COG0811">
    <property type="taxonomic scope" value="Bacteria"/>
</dbReference>
<dbReference type="EMBL" id="AGWK01000037">
    <property type="protein sequence ID" value="EHO69481.1"/>
    <property type="molecule type" value="Genomic_DNA"/>
</dbReference>
<feature type="transmembrane region" description="Helical" evidence="9">
    <location>
        <begin position="242"/>
        <end position="265"/>
    </location>
</feature>
<evidence type="ECO:0000313" key="12">
    <source>
        <dbReference type="Proteomes" id="UP000016023"/>
    </source>
</evidence>
<dbReference type="PATRIC" id="fig|883158.3.peg.1354"/>
<feature type="domain" description="MotA/TolQ/ExbB proton channel" evidence="10">
    <location>
        <begin position="158"/>
        <end position="277"/>
    </location>
</feature>
<evidence type="ECO:0000256" key="8">
    <source>
        <dbReference type="RuleBase" id="RU004057"/>
    </source>
</evidence>
<evidence type="ECO:0000256" key="1">
    <source>
        <dbReference type="ARBA" id="ARBA00004651"/>
    </source>
</evidence>
<accession>H1Q367</accession>
<evidence type="ECO:0000256" key="5">
    <source>
        <dbReference type="ARBA" id="ARBA00022927"/>
    </source>
</evidence>
<dbReference type="InterPro" id="IPR002898">
    <property type="entry name" value="MotA_ExbB_proton_chnl"/>
</dbReference>
<gene>
    <name evidence="11" type="ORF">HMPREF9140_01355</name>
</gene>
<evidence type="ECO:0000256" key="4">
    <source>
        <dbReference type="ARBA" id="ARBA00022692"/>
    </source>
</evidence>
<dbReference type="PANTHER" id="PTHR30625:SF15">
    <property type="entry name" value="BIOPOLYMER TRANSPORT PROTEIN EXBB"/>
    <property type="match status" value="1"/>
</dbReference>
<dbReference type="AlphaFoldDB" id="H1Q367"/>
<keyword evidence="5 8" id="KW-0653">Protein transport</keyword>
<sequence length="293" mass="31726">MDYLLFIFKRTSNKLTLMKNLIATLAMITLFGISLPTPSLAQKTGGNAATKTVVDTLADDALDDTGVVDEAETKSTPNAGENTGVHQFLKTKFIEGSAGFMSLVALALVLGLAFCIERIIYLSLSEINAKKFMNDLEAKIDKQDIEGAKDLSRNTRGPVASICYQGLLRIEDSIEDIERSVTSYGGVQSANLEKGCSWITLFIAMAPSLGFLGTVIGMVMAFDRIQQAGDISPTIVAAGMKVALITTIFGIIVALVLQVFYNYILSKIEHLTAQMEESAISLLDSIMKYKLSK</sequence>
<evidence type="ECO:0000256" key="2">
    <source>
        <dbReference type="ARBA" id="ARBA00022448"/>
    </source>
</evidence>
<keyword evidence="3" id="KW-1003">Cell membrane</keyword>
<dbReference type="GO" id="GO:0017038">
    <property type="term" value="P:protein import"/>
    <property type="evidence" value="ECO:0007669"/>
    <property type="project" value="TreeGrafter"/>
</dbReference>
<protein>
    <recommendedName>
        <fullName evidence="10">MotA/TolQ/ExbB proton channel domain-containing protein</fullName>
    </recommendedName>
</protein>
<evidence type="ECO:0000313" key="11">
    <source>
        <dbReference type="EMBL" id="EHO69481.1"/>
    </source>
</evidence>
<comment type="similarity">
    <text evidence="8">Belongs to the exbB/tolQ family.</text>
</comment>
<keyword evidence="4 9" id="KW-0812">Transmembrane</keyword>
<comment type="subcellular location">
    <subcellularLocation>
        <location evidence="1">Cell membrane</location>
        <topology evidence="1">Multi-pass membrane protein</topology>
    </subcellularLocation>
    <subcellularLocation>
        <location evidence="8">Membrane</location>
        <topology evidence="8">Multi-pass membrane protein</topology>
    </subcellularLocation>
</comment>
<keyword evidence="2 8" id="KW-0813">Transport</keyword>
<dbReference type="PANTHER" id="PTHR30625">
    <property type="entry name" value="PROTEIN TOLQ"/>
    <property type="match status" value="1"/>
</dbReference>
<feature type="transmembrane region" description="Helical" evidence="9">
    <location>
        <begin position="98"/>
        <end position="121"/>
    </location>
</feature>
<dbReference type="GO" id="GO:0005886">
    <property type="term" value="C:plasma membrane"/>
    <property type="evidence" value="ECO:0007669"/>
    <property type="project" value="UniProtKB-SubCell"/>
</dbReference>
<keyword evidence="7 9" id="KW-0472">Membrane</keyword>
<name>H1Q367_9BACT</name>
<dbReference type="InterPro" id="IPR050790">
    <property type="entry name" value="ExbB/TolQ_transport"/>
</dbReference>
<organism evidence="11 12">
    <name type="scientific">Prevotella micans F0438</name>
    <dbReference type="NCBI Taxonomy" id="883158"/>
    <lineage>
        <taxon>Bacteria</taxon>
        <taxon>Pseudomonadati</taxon>
        <taxon>Bacteroidota</taxon>
        <taxon>Bacteroidia</taxon>
        <taxon>Bacteroidales</taxon>
        <taxon>Prevotellaceae</taxon>
        <taxon>Prevotella</taxon>
    </lineage>
</organism>
<keyword evidence="6 9" id="KW-1133">Transmembrane helix</keyword>
<dbReference type="Proteomes" id="UP000016023">
    <property type="component" value="Unassembled WGS sequence"/>
</dbReference>
<evidence type="ECO:0000256" key="3">
    <source>
        <dbReference type="ARBA" id="ARBA00022475"/>
    </source>
</evidence>
<evidence type="ECO:0000256" key="7">
    <source>
        <dbReference type="ARBA" id="ARBA00023136"/>
    </source>
</evidence>
<reference evidence="11 12" key="1">
    <citation type="submission" date="2011-12" db="EMBL/GenBank/DDBJ databases">
        <title>The Genome Sequence of Prevotella micans F0438.</title>
        <authorList>
            <consortium name="The Broad Institute Genome Sequencing Platform"/>
            <person name="Earl A."/>
            <person name="Ward D."/>
            <person name="Feldgarden M."/>
            <person name="Gevers D."/>
            <person name="Izard J."/>
            <person name="Baranova O.V."/>
            <person name="Blanton J.M."/>
            <person name="Wade W.G."/>
            <person name="Dewhirst F.E."/>
            <person name="Young S.K."/>
            <person name="Zeng Q."/>
            <person name="Gargeya S."/>
            <person name="Fitzgerald M."/>
            <person name="Haas B."/>
            <person name="Abouelleil A."/>
            <person name="Alvarado L."/>
            <person name="Arachchi H.M."/>
            <person name="Berlin A."/>
            <person name="Chapman S.B."/>
            <person name="Gearin G."/>
            <person name="Goldberg J."/>
            <person name="Griggs A."/>
            <person name="Gujja S."/>
            <person name="Hansen M."/>
            <person name="Heiman D."/>
            <person name="Howarth C."/>
            <person name="Larimer J."/>
            <person name="Lui A."/>
            <person name="MacDonald P.J.P."/>
            <person name="McCowen C."/>
            <person name="Montmayeur A."/>
            <person name="Murphy C."/>
            <person name="Neiman D."/>
            <person name="Pearson M."/>
            <person name="Priest M."/>
            <person name="Roberts A."/>
            <person name="Saif S."/>
            <person name="Shea T."/>
            <person name="Sisk P."/>
            <person name="Stolte C."/>
            <person name="Sykes S."/>
            <person name="Wortman J."/>
            <person name="Nusbaum C."/>
            <person name="Birren B."/>
        </authorList>
    </citation>
    <scope>NUCLEOTIDE SEQUENCE [LARGE SCALE GENOMIC DNA]</scope>
    <source>
        <strain evidence="11 12">F0438</strain>
    </source>
</reference>
<dbReference type="Pfam" id="PF01618">
    <property type="entry name" value="MotA_ExbB"/>
    <property type="match status" value="1"/>
</dbReference>
<evidence type="ECO:0000259" key="10">
    <source>
        <dbReference type="Pfam" id="PF01618"/>
    </source>
</evidence>
<proteinExistence type="inferred from homology"/>